<proteinExistence type="predicted"/>
<dbReference type="OrthoDB" id="319878at2"/>
<dbReference type="RefSeq" id="WP_002179808.1">
    <property type="nucleotide sequence ID" value="NZ_AKWD02000057.1"/>
</dbReference>
<dbReference type="Proteomes" id="UP000012112">
    <property type="component" value="Unassembled WGS sequence"/>
</dbReference>
<protein>
    <submittedName>
        <fullName evidence="1">Uncharacterized protein</fullName>
    </submittedName>
</protein>
<sequence length="89" mass="9995">MYIKKSIIFLITLATGIGDIFAQNVDITNPILKDKDFEMFFRITKNNVDSATVKNALLTQNSLVFNRSLGGINLFFVPKMGNFKGKGFE</sequence>
<name>M6V4B2_9LEPT</name>
<comment type="caution">
    <text evidence="1">The sequence shown here is derived from an EMBL/GenBank/DDBJ whole genome shotgun (WGS) entry which is preliminary data.</text>
</comment>
<organism evidence="1 2">
    <name type="scientific">Leptospira noguchii</name>
    <dbReference type="NCBI Taxonomy" id="28182"/>
    <lineage>
        <taxon>Bacteria</taxon>
        <taxon>Pseudomonadati</taxon>
        <taxon>Spirochaetota</taxon>
        <taxon>Spirochaetia</taxon>
        <taxon>Leptospirales</taxon>
        <taxon>Leptospiraceae</taxon>
        <taxon>Leptospira</taxon>
    </lineage>
</organism>
<dbReference type="AlphaFoldDB" id="M6V4B2"/>
<gene>
    <name evidence="1" type="ORF">LEP1GSC172_0252</name>
</gene>
<accession>M6V4B2</accession>
<evidence type="ECO:0000313" key="2">
    <source>
        <dbReference type="Proteomes" id="UP000012112"/>
    </source>
</evidence>
<reference evidence="1 2" key="1">
    <citation type="submission" date="2013-01" db="EMBL/GenBank/DDBJ databases">
        <authorList>
            <person name="Harkins D.M."/>
            <person name="Durkin A.S."/>
            <person name="Brinkac L.M."/>
            <person name="Haft D.H."/>
            <person name="Selengut J.D."/>
            <person name="Sanka R."/>
            <person name="DePew J."/>
            <person name="Purushe J."/>
            <person name="Matthias M.A."/>
            <person name="Vinetz J.M."/>
            <person name="Sutton G.G."/>
            <person name="Nierman W.C."/>
            <person name="Fouts D.E."/>
        </authorList>
    </citation>
    <scope>NUCLEOTIDE SEQUENCE [LARGE SCALE GENOMIC DNA]</scope>
    <source>
        <strain evidence="1 2">HAI1536</strain>
    </source>
</reference>
<dbReference type="EMBL" id="AKWD02000057">
    <property type="protein sequence ID" value="EMO52282.1"/>
    <property type="molecule type" value="Genomic_DNA"/>
</dbReference>
<evidence type="ECO:0000313" key="1">
    <source>
        <dbReference type="EMBL" id="EMO52282.1"/>
    </source>
</evidence>